<evidence type="ECO:0000256" key="4">
    <source>
        <dbReference type="ARBA" id="ARBA00022475"/>
    </source>
</evidence>
<keyword evidence="8" id="KW-0460">Magnesium</keyword>
<keyword evidence="10" id="KW-1185">Reference proteome</keyword>
<dbReference type="InterPro" id="IPR045863">
    <property type="entry name" value="CorA_TM1_TM2"/>
</dbReference>
<dbReference type="KEGG" id="csg:Cylst_2058"/>
<dbReference type="OrthoDB" id="9803416at2"/>
<dbReference type="AlphaFoldDB" id="K9WWY2"/>
<dbReference type="GO" id="GO:0000287">
    <property type="term" value="F:magnesium ion binding"/>
    <property type="evidence" value="ECO:0007669"/>
    <property type="project" value="TreeGrafter"/>
</dbReference>
<reference evidence="9 10" key="1">
    <citation type="submission" date="2012-06" db="EMBL/GenBank/DDBJ databases">
        <title>Finished chromosome of genome of Cylindrospermum stagnale PCC 7417.</title>
        <authorList>
            <consortium name="US DOE Joint Genome Institute"/>
            <person name="Gugger M."/>
            <person name="Coursin T."/>
            <person name="Rippka R."/>
            <person name="Tandeau De Marsac N."/>
            <person name="Huntemann M."/>
            <person name="Wei C.-L."/>
            <person name="Han J."/>
            <person name="Detter J.C."/>
            <person name="Han C."/>
            <person name="Tapia R."/>
            <person name="Chen A."/>
            <person name="Kyrpides N."/>
            <person name="Mavromatis K."/>
            <person name="Markowitz V."/>
            <person name="Szeto E."/>
            <person name="Ivanova N."/>
            <person name="Pagani I."/>
            <person name="Pati A."/>
            <person name="Goodwin L."/>
            <person name="Nordberg H.P."/>
            <person name="Cantor M.N."/>
            <person name="Hua S.X."/>
            <person name="Woyke T."/>
            <person name="Kerfeld C.A."/>
        </authorList>
    </citation>
    <scope>NUCLEOTIDE SEQUENCE [LARGE SCALE GENOMIC DNA]</scope>
    <source>
        <strain evidence="9 10">PCC 7417</strain>
    </source>
</reference>
<evidence type="ECO:0000313" key="9">
    <source>
        <dbReference type="EMBL" id="AFZ24301.1"/>
    </source>
</evidence>
<dbReference type="NCBIfam" id="TIGR00383">
    <property type="entry name" value="corA"/>
    <property type="match status" value="1"/>
</dbReference>
<protein>
    <recommendedName>
        <fullName evidence="8">Magnesium transport protein CorA</fullName>
    </recommendedName>
</protein>
<evidence type="ECO:0000256" key="6">
    <source>
        <dbReference type="ARBA" id="ARBA00022989"/>
    </source>
</evidence>
<gene>
    <name evidence="8" type="primary">corA</name>
    <name evidence="9" type="ORF">Cylst_2058</name>
</gene>
<feature type="transmembrane region" description="Helical" evidence="8">
    <location>
        <begin position="345"/>
        <end position="366"/>
    </location>
</feature>
<name>K9WWY2_9NOST</name>
<dbReference type="PANTHER" id="PTHR46494">
    <property type="entry name" value="CORA FAMILY METAL ION TRANSPORTER (EUROFUNG)"/>
    <property type="match status" value="1"/>
</dbReference>
<dbReference type="PATRIC" id="fig|56107.3.peg.2282"/>
<comment type="subcellular location">
    <subcellularLocation>
        <location evidence="1">Cell membrane</location>
        <topology evidence="1">Multi-pass membrane protein</topology>
    </subcellularLocation>
    <subcellularLocation>
        <location evidence="8">Membrane</location>
        <topology evidence="8">Multi-pass membrane protein</topology>
    </subcellularLocation>
</comment>
<evidence type="ECO:0000256" key="8">
    <source>
        <dbReference type="RuleBase" id="RU362010"/>
    </source>
</evidence>
<dbReference type="FunFam" id="1.20.58.340:FF:000012">
    <property type="entry name" value="Magnesium transport protein CorA"/>
    <property type="match status" value="1"/>
</dbReference>
<dbReference type="InterPro" id="IPR002523">
    <property type="entry name" value="MgTranspt_CorA/ZnTranspt_ZntB"/>
</dbReference>
<dbReference type="CDD" id="cd12828">
    <property type="entry name" value="TmCorA-like_1"/>
    <property type="match status" value="1"/>
</dbReference>
<dbReference type="RefSeq" id="WP_015207556.1">
    <property type="nucleotide sequence ID" value="NC_019757.1"/>
</dbReference>
<accession>K9WWY2</accession>
<keyword evidence="6 8" id="KW-1133">Transmembrane helix</keyword>
<dbReference type="InterPro" id="IPR045861">
    <property type="entry name" value="CorA_cytoplasmic_dom"/>
</dbReference>
<keyword evidence="8" id="KW-0406">Ion transport</keyword>
<proteinExistence type="inferred from homology"/>
<feature type="transmembrane region" description="Helical" evidence="8">
    <location>
        <begin position="307"/>
        <end position="325"/>
    </location>
</feature>
<dbReference type="InterPro" id="IPR004488">
    <property type="entry name" value="Mg/Co-transport_prot_CorA"/>
</dbReference>
<keyword evidence="4 8" id="KW-1003">Cell membrane</keyword>
<dbReference type="HOGENOM" id="CLU_007127_0_0_3"/>
<dbReference type="Pfam" id="PF01544">
    <property type="entry name" value="CorA"/>
    <property type="match status" value="1"/>
</dbReference>
<organism evidence="9 10">
    <name type="scientific">Cylindrospermum stagnale PCC 7417</name>
    <dbReference type="NCBI Taxonomy" id="56107"/>
    <lineage>
        <taxon>Bacteria</taxon>
        <taxon>Bacillati</taxon>
        <taxon>Cyanobacteriota</taxon>
        <taxon>Cyanophyceae</taxon>
        <taxon>Nostocales</taxon>
        <taxon>Nostocaceae</taxon>
        <taxon>Cylindrospermum</taxon>
    </lineage>
</organism>
<evidence type="ECO:0000313" key="10">
    <source>
        <dbReference type="Proteomes" id="UP000010475"/>
    </source>
</evidence>
<dbReference type="STRING" id="56107.Cylst_2058"/>
<comment type="function">
    <text evidence="8">Mediates influx of magnesium ions.</text>
</comment>
<comment type="similarity">
    <text evidence="2 8">Belongs to the CorA metal ion transporter (MIT) (TC 1.A.35) family.</text>
</comment>
<dbReference type="SUPFAM" id="SSF144083">
    <property type="entry name" value="Magnesium transport protein CorA, transmembrane region"/>
    <property type="match status" value="1"/>
</dbReference>
<evidence type="ECO:0000256" key="3">
    <source>
        <dbReference type="ARBA" id="ARBA00022448"/>
    </source>
</evidence>
<dbReference type="GO" id="GO:0050897">
    <property type="term" value="F:cobalt ion binding"/>
    <property type="evidence" value="ECO:0007669"/>
    <property type="project" value="TreeGrafter"/>
</dbReference>
<dbReference type="Gene3D" id="3.30.460.20">
    <property type="entry name" value="CorA soluble domain-like"/>
    <property type="match status" value="1"/>
</dbReference>
<keyword evidence="7 8" id="KW-0472">Membrane</keyword>
<keyword evidence="5 8" id="KW-0812">Transmembrane</keyword>
<sequence>MVRKLRRLPKVLTKSFRKEYYQQPGTLPGTIIIDEDAEYPTIFLIDYNQTNFIRQQIATPEECVNYLDTESISWVDVQGLGNRDILQSLGNVFDLHPLVLEDVVNMAERPKIEDFDDQLLIIARMVVPKEKTCGFYSEQVSLVLGKNYLLTVQEEPEHDCFEAVRVRIEKGKGIIRKQGTDYLAYALLDAIIDGFFPVLELYGERIEELEEEVIVKPTPQTLQQIYQIRRELLQLRRAIWPQRDAINSLIRDSGELISDEVRIYLRDCYDHVVQVMDMVETYRELASGLMDVYLSAVSNKMNEIMKVLTVVSSIFIPLTFVAGIYGMNFNTEKSPYNMPELNWYWGYPICLALMGVIALGLLFFFWRRGWLSNSVTVKRD</sequence>
<dbReference type="eggNOG" id="COG0598">
    <property type="taxonomic scope" value="Bacteria"/>
</dbReference>
<evidence type="ECO:0000256" key="7">
    <source>
        <dbReference type="ARBA" id="ARBA00023136"/>
    </source>
</evidence>
<evidence type="ECO:0000256" key="2">
    <source>
        <dbReference type="ARBA" id="ARBA00009765"/>
    </source>
</evidence>
<evidence type="ECO:0000256" key="1">
    <source>
        <dbReference type="ARBA" id="ARBA00004651"/>
    </source>
</evidence>
<keyword evidence="3 8" id="KW-0813">Transport</keyword>
<dbReference type="SUPFAM" id="SSF143865">
    <property type="entry name" value="CorA soluble domain-like"/>
    <property type="match status" value="1"/>
</dbReference>
<dbReference type="Proteomes" id="UP000010475">
    <property type="component" value="Chromosome"/>
</dbReference>
<dbReference type="EMBL" id="CP003642">
    <property type="protein sequence ID" value="AFZ24301.1"/>
    <property type="molecule type" value="Genomic_DNA"/>
</dbReference>
<dbReference type="GO" id="GO:0005886">
    <property type="term" value="C:plasma membrane"/>
    <property type="evidence" value="ECO:0007669"/>
    <property type="project" value="UniProtKB-SubCell"/>
</dbReference>
<dbReference type="GO" id="GO:0015095">
    <property type="term" value="F:magnesium ion transmembrane transporter activity"/>
    <property type="evidence" value="ECO:0007669"/>
    <property type="project" value="UniProtKB-UniRule"/>
</dbReference>
<dbReference type="GO" id="GO:0015087">
    <property type="term" value="F:cobalt ion transmembrane transporter activity"/>
    <property type="evidence" value="ECO:0007669"/>
    <property type="project" value="UniProtKB-UniRule"/>
</dbReference>
<evidence type="ECO:0000256" key="5">
    <source>
        <dbReference type="ARBA" id="ARBA00022692"/>
    </source>
</evidence>
<dbReference type="PANTHER" id="PTHR46494:SF1">
    <property type="entry name" value="CORA FAMILY METAL ION TRANSPORTER (EUROFUNG)"/>
    <property type="match status" value="1"/>
</dbReference>
<dbReference type="Gene3D" id="1.20.58.340">
    <property type="entry name" value="Magnesium transport protein CorA, transmembrane region"/>
    <property type="match status" value="2"/>
</dbReference>